<reference evidence="1 2" key="1">
    <citation type="submission" date="2024-03" db="EMBL/GenBank/DDBJ databases">
        <title>Mouse gut bacterial collection (mGBC) of GemPharmatech.</title>
        <authorList>
            <person name="He Y."/>
            <person name="Dong L."/>
            <person name="Wu D."/>
            <person name="Gao X."/>
            <person name="Lin Z."/>
        </authorList>
    </citation>
    <scope>NUCLEOTIDE SEQUENCE [LARGE SCALE GENOMIC DNA]</scope>
    <source>
        <strain evidence="1 2">15-30</strain>
    </source>
</reference>
<evidence type="ECO:0000313" key="2">
    <source>
        <dbReference type="Proteomes" id="UP001565236"/>
    </source>
</evidence>
<sequence length="293" mass="34076">MQENTYQAGLAALEKGDLDEAINCFMATYQAKKTFKVNYLLFETLEKAERYDNAAQIADDYVTDYLKDEAKFLEYVKVMVLAGQIRKIEMTLELVQAFFSEPQTKRLQVQFEKTLAEVRSQEEIETLKKQFKYLGANDVIGQREVFEKTKSLTIKEFEELSQGPLLDPDVHVLLRSAILDELRYLGSEREVEYLSFTKEVRSFIPAALKELTDYLMYQRLTQLLATDSAITPDLKEAALAEMTLKLQLLYPQLTRPFPEPEKLYRVLMDRPDEDEKEKEFAAELEKSLQAWEI</sequence>
<gene>
    <name evidence="1" type="ORF">AALT52_01065</name>
</gene>
<dbReference type="Proteomes" id="UP001565236">
    <property type="component" value="Unassembled WGS sequence"/>
</dbReference>
<evidence type="ECO:0008006" key="3">
    <source>
        <dbReference type="Google" id="ProtNLM"/>
    </source>
</evidence>
<name>A0ABV4DLY5_9LACO</name>
<evidence type="ECO:0000313" key="1">
    <source>
        <dbReference type="EMBL" id="MEY8661488.1"/>
    </source>
</evidence>
<protein>
    <recommendedName>
        <fullName evidence="3">Tetratricopeptide repeat protein</fullName>
    </recommendedName>
</protein>
<organism evidence="1 2">
    <name type="scientific">Ligilactobacillus faecis</name>
    <dbReference type="NCBI Taxonomy" id="762833"/>
    <lineage>
        <taxon>Bacteria</taxon>
        <taxon>Bacillati</taxon>
        <taxon>Bacillota</taxon>
        <taxon>Bacilli</taxon>
        <taxon>Lactobacillales</taxon>
        <taxon>Lactobacillaceae</taxon>
        <taxon>Ligilactobacillus</taxon>
    </lineage>
</organism>
<dbReference type="EMBL" id="JBCLUF010000002">
    <property type="protein sequence ID" value="MEY8661488.1"/>
    <property type="molecule type" value="Genomic_DNA"/>
</dbReference>
<comment type="caution">
    <text evidence="1">The sequence shown here is derived from an EMBL/GenBank/DDBJ whole genome shotgun (WGS) entry which is preliminary data.</text>
</comment>
<accession>A0ABV4DLY5</accession>
<keyword evidence="2" id="KW-1185">Reference proteome</keyword>
<dbReference type="RefSeq" id="WP_369940190.1">
    <property type="nucleotide sequence ID" value="NZ_JBCLUF010000002.1"/>
</dbReference>
<proteinExistence type="predicted"/>